<feature type="transmembrane region" description="Helical" evidence="1">
    <location>
        <begin position="53"/>
        <end position="70"/>
    </location>
</feature>
<sequence>MAKKETRPKRRVVVRNLEGPRSWAVSLLWLLVLGGLMVALVTGHGPAGLVPDLLVGLALGLLLIMGIWMTRDALRRPYASLALVGDEAELVQIGLFGIRRRRFSREALQPWLNRAPDADGGTVYRVFVRLPDGSAVPLGHHADRARADAAFARLREALGR</sequence>
<feature type="transmembrane region" description="Helical" evidence="1">
    <location>
        <begin position="21"/>
        <end position="41"/>
    </location>
</feature>
<accession>A0ABT0DAD7</accession>
<evidence type="ECO:0008006" key="4">
    <source>
        <dbReference type="Google" id="ProtNLM"/>
    </source>
</evidence>
<name>A0ABT0DAD7_9HYPH</name>
<reference evidence="2 3" key="1">
    <citation type="submission" date="2022-04" db="EMBL/GenBank/DDBJ databases">
        <authorList>
            <person name="Grouzdev D.S."/>
            <person name="Pantiukh K.S."/>
            <person name="Krutkina M.S."/>
        </authorList>
    </citation>
    <scope>NUCLEOTIDE SEQUENCE [LARGE SCALE GENOMIC DNA]</scope>
    <source>
        <strain evidence="2 3">6x-1</strain>
    </source>
</reference>
<protein>
    <recommendedName>
        <fullName evidence="4">DUF2244 domain-containing protein</fullName>
    </recommendedName>
</protein>
<evidence type="ECO:0000313" key="3">
    <source>
        <dbReference type="Proteomes" id="UP001203284"/>
    </source>
</evidence>
<keyword evidence="1" id="KW-0472">Membrane</keyword>
<evidence type="ECO:0000256" key="1">
    <source>
        <dbReference type="SAM" id="Phobius"/>
    </source>
</evidence>
<dbReference type="Proteomes" id="UP001203284">
    <property type="component" value="Unassembled WGS sequence"/>
</dbReference>
<keyword evidence="1" id="KW-0812">Transmembrane</keyword>
<proteinExistence type="predicted"/>
<dbReference type="EMBL" id="JALKCH010000005">
    <property type="protein sequence ID" value="MCK0196921.1"/>
    <property type="molecule type" value="Genomic_DNA"/>
</dbReference>
<keyword evidence="3" id="KW-1185">Reference proteome</keyword>
<evidence type="ECO:0000313" key="2">
    <source>
        <dbReference type="EMBL" id="MCK0196921.1"/>
    </source>
</evidence>
<keyword evidence="1" id="KW-1133">Transmembrane helix</keyword>
<gene>
    <name evidence="2" type="ORF">MWN34_08345</name>
</gene>
<dbReference type="RefSeq" id="WP_247028434.1">
    <property type="nucleotide sequence ID" value="NZ_JALKCH010000005.1"/>
</dbReference>
<organism evidence="2 3">
    <name type="scientific">Ancylobacter crimeensis</name>
    <dbReference type="NCBI Taxonomy" id="2579147"/>
    <lineage>
        <taxon>Bacteria</taxon>
        <taxon>Pseudomonadati</taxon>
        <taxon>Pseudomonadota</taxon>
        <taxon>Alphaproteobacteria</taxon>
        <taxon>Hyphomicrobiales</taxon>
        <taxon>Xanthobacteraceae</taxon>
        <taxon>Ancylobacter</taxon>
    </lineage>
</organism>
<comment type="caution">
    <text evidence="2">The sequence shown here is derived from an EMBL/GenBank/DDBJ whole genome shotgun (WGS) entry which is preliminary data.</text>
</comment>